<dbReference type="Gene3D" id="2.30.30.100">
    <property type="match status" value="1"/>
</dbReference>
<sequence length="308" mass="34041">MLPLRIRGIIEIACGGSEPFGWRPRRGFTHVLGSLVSFLCALPALGTLPTGPSRSCGVVASAVPCSLALLGMVGWSWLLLLGMRAGIHSVLMVLLVPVHEGSPLGELHRCIREGVKVNVHIRTFKGLRGVCTGFLVAFDKFWNMALTDVDETYRKPVLGKAYERDSSLTLTRLFDRLKLQDSSKKETDSKSAVEDSTLSRYSQTSTWKVASVWGRGDTDRSSRRRSRSVPSSLQASAREESRSELSGRTTRTEVSSAGGTFSRATTLSRGPSRKKKRKPKVDYQQVFTRHINQIFIRGENVLLVHLAQ</sequence>
<dbReference type="FunFam" id="2.30.30.100:FF:000158">
    <property type="entry name" value="LSM11, U7 small nuclear RNA associated"/>
    <property type="match status" value="1"/>
</dbReference>
<keyword evidence="8" id="KW-0832">Ubl conjugation</keyword>
<evidence type="ECO:0000256" key="7">
    <source>
        <dbReference type="ARBA" id="ARBA00022737"/>
    </source>
</evidence>
<organism evidence="17">
    <name type="scientific">Capra hircus</name>
    <name type="common">Goat</name>
    <dbReference type="NCBI Taxonomy" id="9925"/>
    <lineage>
        <taxon>Eukaryota</taxon>
        <taxon>Metazoa</taxon>
        <taxon>Chordata</taxon>
        <taxon>Craniata</taxon>
        <taxon>Vertebrata</taxon>
        <taxon>Euteleostomi</taxon>
        <taxon>Mammalia</taxon>
        <taxon>Eutheria</taxon>
        <taxon>Laurasiatheria</taxon>
        <taxon>Artiodactyla</taxon>
        <taxon>Ruminantia</taxon>
        <taxon>Pecora</taxon>
        <taxon>Bovidae</taxon>
        <taxon>Caprinae</taxon>
        <taxon>Capra</taxon>
    </lineage>
</organism>
<dbReference type="InterPro" id="IPR001163">
    <property type="entry name" value="Sm_dom_euk/arc"/>
</dbReference>
<name>A0A8C2NKG9_CAPHI</name>
<keyword evidence="15" id="KW-0812">Transmembrane</keyword>
<evidence type="ECO:0000256" key="12">
    <source>
        <dbReference type="ARBA" id="ARBA00058923"/>
    </source>
</evidence>
<evidence type="ECO:0000259" key="16">
    <source>
        <dbReference type="PROSITE" id="PS52002"/>
    </source>
</evidence>
<keyword evidence="4" id="KW-1017">Isopeptide bond</keyword>
<keyword evidence="5" id="KW-0597">Phosphoprotein</keyword>
<keyword evidence="15" id="KW-1133">Transmembrane helix</keyword>
<evidence type="ECO:0000256" key="14">
    <source>
        <dbReference type="SAM" id="MobiDB-lite"/>
    </source>
</evidence>
<evidence type="ECO:0000256" key="6">
    <source>
        <dbReference type="ARBA" id="ARBA00022664"/>
    </source>
</evidence>
<comment type="subcellular location">
    <subcellularLocation>
        <location evidence="1">Nucleus</location>
    </subcellularLocation>
</comment>
<comment type="similarity">
    <text evidence="2">Belongs to the snRNP Sm proteins family.</text>
</comment>
<evidence type="ECO:0000256" key="13">
    <source>
        <dbReference type="ARBA" id="ARBA00071916"/>
    </source>
</evidence>
<evidence type="ECO:0000313" key="17">
    <source>
        <dbReference type="Ensembl" id="ENSCHIP00010005628.1"/>
    </source>
</evidence>
<dbReference type="GO" id="GO:0006398">
    <property type="term" value="P:mRNA 3'-end processing by stem-loop binding and cleavage"/>
    <property type="evidence" value="ECO:0007669"/>
    <property type="project" value="TreeGrafter"/>
</dbReference>
<keyword evidence="15" id="KW-0472">Membrane</keyword>
<dbReference type="InterPro" id="IPR010920">
    <property type="entry name" value="LSM_dom_sf"/>
</dbReference>
<evidence type="ECO:0000256" key="9">
    <source>
        <dbReference type="ARBA" id="ARBA00022884"/>
    </source>
</evidence>
<dbReference type="InterPro" id="IPR047575">
    <property type="entry name" value="Sm"/>
</dbReference>
<dbReference type="GO" id="GO:0005683">
    <property type="term" value="C:U7 snRNP"/>
    <property type="evidence" value="ECO:0007669"/>
    <property type="project" value="TreeGrafter"/>
</dbReference>
<evidence type="ECO:0000256" key="3">
    <source>
        <dbReference type="ARBA" id="ARBA00022481"/>
    </source>
</evidence>
<keyword evidence="11" id="KW-0687">Ribonucleoprotein</keyword>
<proteinExistence type="inferred from homology"/>
<protein>
    <recommendedName>
        <fullName evidence="13">U7 snRNA-associated Sm-like protein LSm11</fullName>
    </recommendedName>
</protein>
<comment type="function">
    <text evidence="12">Component of the U7 snRNP complex that is involved in the histone 3'-end pre-mRNA processing. Increases U7 snRNA levels but not histone 3'-end pre-mRNA processing activity, when overexpressed. Required for cell cycle progression from G1 to S phases. Binds specifically to the Sm-binding site of U7 snRNA.</text>
</comment>
<evidence type="ECO:0000256" key="5">
    <source>
        <dbReference type="ARBA" id="ARBA00022553"/>
    </source>
</evidence>
<evidence type="ECO:0000256" key="10">
    <source>
        <dbReference type="ARBA" id="ARBA00023242"/>
    </source>
</evidence>
<dbReference type="PANTHER" id="PTHR21415:SF1">
    <property type="entry name" value="U7 SNRNA-ASSOCIATED SM-LIKE PROTEIN LSM11"/>
    <property type="match status" value="1"/>
</dbReference>
<evidence type="ECO:0000256" key="4">
    <source>
        <dbReference type="ARBA" id="ARBA00022499"/>
    </source>
</evidence>
<dbReference type="GO" id="GO:0071209">
    <property type="term" value="F:U7 snRNA binding"/>
    <property type="evidence" value="ECO:0007669"/>
    <property type="project" value="InterPro"/>
</dbReference>
<feature type="domain" description="Sm" evidence="16">
    <location>
        <begin position="102"/>
        <end position="177"/>
    </location>
</feature>
<keyword evidence="9" id="KW-0694">RNA-binding</keyword>
<feature type="transmembrane region" description="Helical" evidence="15">
    <location>
        <begin position="27"/>
        <end position="46"/>
    </location>
</feature>
<dbReference type="Ensembl" id="ENSCHIT00010007805.1">
    <property type="protein sequence ID" value="ENSCHIP00010005628.1"/>
    <property type="gene ID" value="ENSCHIG00010003993.1"/>
</dbReference>
<keyword evidence="10" id="KW-0539">Nucleus</keyword>
<dbReference type="SUPFAM" id="SSF50182">
    <property type="entry name" value="Sm-like ribonucleoproteins"/>
    <property type="match status" value="2"/>
</dbReference>
<keyword evidence="6" id="KW-0507">mRNA processing</keyword>
<reference evidence="17" key="2">
    <citation type="submission" date="2025-08" db="UniProtKB">
        <authorList>
            <consortium name="Ensembl"/>
        </authorList>
    </citation>
    <scope>IDENTIFICATION</scope>
</reference>
<feature type="compositionally biased region" description="Polar residues" evidence="14">
    <location>
        <begin position="254"/>
        <end position="267"/>
    </location>
</feature>
<accession>A0A8C2NKG9</accession>
<dbReference type="AlphaFoldDB" id="A0A8C2NKG9"/>
<keyword evidence="3" id="KW-0488">Methylation</keyword>
<evidence type="ECO:0000256" key="8">
    <source>
        <dbReference type="ARBA" id="ARBA00022843"/>
    </source>
</evidence>
<dbReference type="PROSITE" id="PS52002">
    <property type="entry name" value="SM"/>
    <property type="match status" value="1"/>
</dbReference>
<keyword evidence="7" id="KW-0677">Repeat</keyword>
<feature type="region of interest" description="Disordered" evidence="14">
    <location>
        <begin position="216"/>
        <end position="282"/>
    </location>
</feature>
<dbReference type="PANTHER" id="PTHR21415">
    <property type="entry name" value="U7 SNRNA-ASSOCIATED SM-LIKE PROTEIN LSM11"/>
    <property type="match status" value="1"/>
</dbReference>
<feature type="transmembrane region" description="Helical" evidence="15">
    <location>
        <begin position="58"/>
        <end position="82"/>
    </location>
</feature>
<evidence type="ECO:0000256" key="11">
    <source>
        <dbReference type="ARBA" id="ARBA00023274"/>
    </source>
</evidence>
<dbReference type="SMART" id="SM00651">
    <property type="entry name" value="Sm"/>
    <property type="match status" value="1"/>
</dbReference>
<evidence type="ECO:0000256" key="1">
    <source>
        <dbReference type="ARBA" id="ARBA00004123"/>
    </source>
</evidence>
<evidence type="ECO:0000256" key="15">
    <source>
        <dbReference type="SAM" id="Phobius"/>
    </source>
</evidence>
<reference evidence="17" key="1">
    <citation type="submission" date="2019-03" db="EMBL/GenBank/DDBJ databases">
        <title>Genome sequencing and reference-guided assembly of Black Bengal Goat (Capra hircus).</title>
        <authorList>
            <person name="Siddiki A.Z."/>
            <person name="Baten A."/>
            <person name="Billah M."/>
            <person name="Alam M.A.U."/>
            <person name="Shawrob K.S.M."/>
            <person name="Saha S."/>
            <person name="Chowdhury M."/>
            <person name="Rahman A.H."/>
            <person name="Stear M."/>
            <person name="Miah G."/>
            <person name="Das G.B."/>
            <person name="Hossain M.M."/>
            <person name="Kumkum M."/>
            <person name="Islam M.S."/>
            <person name="Mollah A.M."/>
            <person name="Ahsan A."/>
            <person name="Tusar F."/>
            <person name="Khan M.K.I."/>
        </authorList>
    </citation>
    <scope>NUCLEOTIDE SEQUENCE [LARGE SCALE GENOMIC DNA]</scope>
</reference>
<dbReference type="InterPro" id="IPR034109">
    <property type="entry name" value="Lsm11_M"/>
</dbReference>
<dbReference type="InterPro" id="IPR039267">
    <property type="entry name" value="Lsm11"/>
</dbReference>
<evidence type="ECO:0000256" key="2">
    <source>
        <dbReference type="ARBA" id="ARBA00006850"/>
    </source>
</evidence>
<dbReference type="CDD" id="cd01739">
    <property type="entry name" value="LSm11_M"/>
    <property type="match status" value="1"/>
</dbReference>